<gene>
    <name evidence="2" type="ORF">AVEN_34441_1</name>
</gene>
<protein>
    <submittedName>
        <fullName evidence="2">Uncharacterized protein</fullName>
    </submittedName>
</protein>
<feature type="compositionally biased region" description="Basic and acidic residues" evidence="1">
    <location>
        <begin position="91"/>
        <end position="122"/>
    </location>
</feature>
<accession>A0A4Y2GXV5</accession>
<evidence type="ECO:0000256" key="1">
    <source>
        <dbReference type="SAM" id="MobiDB-lite"/>
    </source>
</evidence>
<reference evidence="2 3" key="1">
    <citation type="journal article" date="2019" name="Sci. Rep.">
        <title>Orb-weaving spider Araneus ventricosus genome elucidates the spidroin gene catalogue.</title>
        <authorList>
            <person name="Kono N."/>
            <person name="Nakamura H."/>
            <person name="Ohtoshi R."/>
            <person name="Moran D.A.P."/>
            <person name="Shinohara A."/>
            <person name="Yoshida Y."/>
            <person name="Fujiwara M."/>
            <person name="Mori M."/>
            <person name="Tomita M."/>
            <person name="Arakawa K."/>
        </authorList>
    </citation>
    <scope>NUCLEOTIDE SEQUENCE [LARGE SCALE GENOMIC DNA]</scope>
</reference>
<evidence type="ECO:0000313" key="2">
    <source>
        <dbReference type="EMBL" id="GBM57348.1"/>
    </source>
</evidence>
<dbReference type="EMBL" id="BGPR01001589">
    <property type="protein sequence ID" value="GBM57348.1"/>
    <property type="molecule type" value="Genomic_DNA"/>
</dbReference>
<comment type="caution">
    <text evidence="2">The sequence shown here is derived from an EMBL/GenBank/DDBJ whole genome shotgun (WGS) entry which is preliminary data.</text>
</comment>
<feature type="region of interest" description="Disordered" evidence="1">
    <location>
        <begin position="88"/>
        <end position="122"/>
    </location>
</feature>
<dbReference type="AlphaFoldDB" id="A0A4Y2GXV5"/>
<name>A0A4Y2GXV5_ARAVE</name>
<dbReference type="Proteomes" id="UP000499080">
    <property type="component" value="Unassembled WGS sequence"/>
</dbReference>
<sequence>MKLTLWPAIGQPRSDWVKCEQFLRVLAIHDLVGDVGFPWLEKSNSNRAFAVLRFWRLGVNLATHRGIQIGWLVRGGESFFWLMVGGGKGKKQGEEDLPDERVPVDKKENVMRNEKESGSKCF</sequence>
<evidence type="ECO:0000313" key="3">
    <source>
        <dbReference type="Proteomes" id="UP000499080"/>
    </source>
</evidence>
<proteinExistence type="predicted"/>
<organism evidence="2 3">
    <name type="scientific">Araneus ventricosus</name>
    <name type="common">Orbweaver spider</name>
    <name type="synonym">Epeira ventricosa</name>
    <dbReference type="NCBI Taxonomy" id="182803"/>
    <lineage>
        <taxon>Eukaryota</taxon>
        <taxon>Metazoa</taxon>
        <taxon>Ecdysozoa</taxon>
        <taxon>Arthropoda</taxon>
        <taxon>Chelicerata</taxon>
        <taxon>Arachnida</taxon>
        <taxon>Araneae</taxon>
        <taxon>Araneomorphae</taxon>
        <taxon>Entelegynae</taxon>
        <taxon>Araneoidea</taxon>
        <taxon>Araneidae</taxon>
        <taxon>Araneus</taxon>
    </lineage>
</organism>
<keyword evidence="3" id="KW-1185">Reference proteome</keyword>